<protein>
    <recommendedName>
        <fullName evidence="4">Ankyrin</fullName>
    </recommendedName>
</protein>
<dbReference type="Pfam" id="PF00023">
    <property type="entry name" value="Ank"/>
    <property type="match status" value="1"/>
</dbReference>
<organism evidence="2 3">
    <name type="scientific">Glonium stellatum</name>
    <dbReference type="NCBI Taxonomy" id="574774"/>
    <lineage>
        <taxon>Eukaryota</taxon>
        <taxon>Fungi</taxon>
        <taxon>Dikarya</taxon>
        <taxon>Ascomycota</taxon>
        <taxon>Pezizomycotina</taxon>
        <taxon>Dothideomycetes</taxon>
        <taxon>Pleosporomycetidae</taxon>
        <taxon>Gloniales</taxon>
        <taxon>Gloniaceae</taxon>
        <taxon>Glonium</taxon>
    </lineage>
</organism>
<feature type="non-terminal residue" evidence="2">
    <location>
        <position position="1"/>
    </location>
</feature>
<evidence type="ECO:0000313" key="3">
    <source>
        <dbReference type="Proteomes" id="UP000250140"/>
    </source>
</evidence>
<proteinExistence type="predicted"/>
<reference evidence="2 3" key="1">
    <citation type="journal article" date="2016" name="Nat. Commun.">
        <title>Ectomycorrhizal ecology is imprinted in the genome of the dominant symbiotic fungus Cenococcum geophilum.</title>
        <authorList>
            <consortium name="DOE Joint Genome Institute"/>
            <person name="Peter M."/>
            <person name="Kohler A."/>
            <person name="Ohm R.A."/>
            <person name="Kuo A."/>
            <person name="Krutzmann J."/>
            <person name="Morin E."/>
            <person name="Arend M."/>
            <person name="Barry K.W."/>
            <person name="Binder M."/>
            <person name="Choi C."/>
            <person name="Clum A."/>
            <person name="Copeland A."/>
            <person name="Grisel N."/>
            <person name="Haridas S."/>
            <person name="Kipfer T."/>
            <person name="LaButti K."/>
            <person name="Lindquist E."/>
            <person name="Lipzen A."/>
            <person name="Maire R."/>
            <person name="Meier B."/>
            <person name="Mihaltcheva S."/>
            <person name="Molinier V."/>
            <person name="Murat C."/>
            <person name="Poggeler S."/>
            <person name="Quandt C.A."/>
            <person name="Sperisen C."/>
            <person name="Tritt A."/>
            <person name="Tisserant E."/>
            <person name="Crous P.W."/>
            <person name="Henrissat B."/>
            <person name="Nehls U."/>
            <person name="Egli S."/>
            <person name="Spatafora J.W."/>
            <person name="Grigoriev I.V."/>
            <person name="Martin F.M."/>
        </authorList>
    </citation>
    <scope>NUCLEOTIDE SEQUENCE [LARGE SCALE GENOMIC DNA]</scope>
    <source>
        <strain evidence="2 3">CBS 207.34</strain>
    </source>
</reference>
<dbReference type="InterPro" id="IPR002110">
    <property type="entry name" value="Ankyrin_rpt"/>
</dbReference>
<accession>A0A8E2EPA9</accession>
<evidence type="ECO:0008006" key="4">
    <source>
        <dbReference type="Google" id="ProtNLM"/>
    </source>
</evidence>
<dbReference type="SUPFAM" id="SSF48403">
    <property type="entry name" value="Ankyrin repeat"/>
    <property type="match status" value="1"/>
</dbReference>
<dbReference type="EMBL" id="KV751000">
    <property type="protein sequence ID" value="OCL02130.1"/>
    <property type="molecule type" value="Genomic_DNA"/>
</dbReference>
<dbReference type="PROSITE" id="PS50088">
    <property type="entry name" value="ANK_REPEAT"/>
    <property type="match status" value="1"/>
</dbReference>
<sequence>TGKVDAKSKDSIYGRTPLSWAAENGHEAVVKLLLETGKVNTNLKDFIYRRTPLL</sequence>
<evidence type="ECO:0000313" key="2">
    <source>
        <dbReference type="EMBL" id="OCL02130.1"/>
    </source>
</evidence>
<name>A0A8E2EPA9_9PEZI</name>
<feature type="repeat" description="ANK" evidence="1">
    <location>
        <begin position="13"/>
        <end position="37"/>
    </location>
</feature>
<keyword evidence="1" id="KW-0040">ANK repeat</keyword>
<dbReference type="SMART" id="SM00248">
    <property type="entry name" value="ANK"/>
    <property type="match status" value="1"/>
</dbReference>
<dbReference type="Gene3D" id="1.25.40.20">
    <property type="entry name" value="Ankyrin repeat-containing domain"/>
    <property type="match status" value="1"/>
</dbReference>
<evidence type="ECO:0000256" key="1">
    <source>
        <dbReference type="PROSITE-ProRule" id="PRU00023"/>
    </source>
</evidence>
<dbReference type="AlphaFoldDB" id="A0A8E2EPA9"/>
<dbReference type="OrthoDB" id="20872at2759"/>
<dbReference type="PROSITE" id="PS50297">
    <property type="entry name" value="ANK_REP_REGION"/>
    <property type="match status" value="1"/>
</dbReference>
<dbReference type="Proteomes" id="UP000250140">
    <property type="component" value="Unassembled WGS sequence"/>
</dbReference>
<gene>
    <name evidence="2" type="ORF">AOQ84DRAFT_382995</name>
</gene>
<dbReference type="InterPro" id="IPR036770">
    <property type="entry name" value="Ankyrin_rpt-contain_sf"/>
</dbReference>
<keyword evidence="3" id="KW-1185">Reference proteome</keyword>